<sequence>MERAKPFCLELLPKIVGPENGQLTDSCKPITAAIRARSMKLKPEKPFSCTASTERELGFGFSEVTGPKKKIVVNQLHYLSDPLQWLGNKFYKRHRSVKNLHREIEEVLFVDSWSSTTRVKEKLAIVSSAPVHSGQRSKEQLWRKFFSDPSQWYDHRSDKAIERYPDFKHKETQEALWINGRATPAWVKTELAAMKMGTLQNSVFSWNMTIGRYVKDGLHTMALHQFSRMQAEGVKPDKFTFIQVIKACTGQGALLEGRIVHAQVIRRRYDTDIFVASCLIDMYAKCGSTEDACSVFNDMVEFDVVAWNALIHGYLNNEHGQKALELFGQMQREQVEPNTVTFLGAFNACACIAASEFARFVHCQLMQTGIPLDVALGNSIVDMYGKCGSIEDACTVFNSMPTHNVISWNAMIGGYVKCEQGRHALEFFEQMKKEQVEPSSVTFVNVLTACASIGCLEEGQRVHKQVLESECEVDNFIGSCLVDMYSKCGDLENASRVFDKMHAPNVVTWNAMITGYAKSEEEETAITLFRQMLDKHVKPDYVTIVAVLNACSSIASLKEGRRAHAQAIDFGFQSEPFVGSGLIHMYSKCGSIEDARRVFKSLQRRDVVLWTSMLDAYAMHGLGKEALSLFEKICLENLRINSTTLLCLLSAFNHAGLVDEGLHYFESMIPLYGIPSTLEHHNCMIDLLGRAGHLEEAELLILKMWCSPTVSTWMGLLGACRTHDNLEMGDRIGKLVLDLEPENPLGYVLLSNLYASAGKWHSRAKVQKLRKLRNVLKEPGRSWIEVNNKLHVFVANDQDHPQIREIRAEVQRLVWNMKKLGYVPDTRFVSHDVNEKEKENSLCLHSEKLAIAFGLMSTAPPAPLRVFKNLRVCGDCHTAMKFISKIAGRAMVVRDANRFHHVKDGTCSCKNYW</sequence>
<organism evidence="1 2">
    <name type="scientific">Diphasiastrum complanatum</name>
    <name type="common">Issler's clubmoss</name>
    <name type="synonym">Lycopodium complanatum</name>
    <dbReference type="NCBI Taxonomy" id="34168"/>
    <lineage>
        <taxon>Eukaryota</taxon>
        <taxon>Viridiplantae</taxon>
        <taxon>Streptophyta</taxon>
        <taxon>Embryophyta</taxon>
        <taxon>Tracheophyta</taxon>
        <taxon>Lycopodiopsida</taxon>
        <taxon>Lycopodiales</taxon>
        <taxon>Lycopodiaceae</taxon>
        <taxon>Lycopodioideae</taxon>
        <taxon>Diphasiastrum</taxon>
    </lineage>
</organism>
<comment type="caution">
    <text evidence="1">The sequence shown here is derived from an EMBL/GenBank/DDBJ whole genome shotgun (WGS) entry which is preliminary data.</text>
</comment>
<evidence type="ECO:0000313" key="2">
    <source>
        <dbReference type="Proteomes" id="UP001162992"/>
    </source>
</evidence>
<proteinExistence type="predicted"/>
<keyword evidence="2" id="KW-1185">Reference proteome</keyword>
<gene>
    <name evidence="1" type="ORF">O6H91_11G035700</name>
</gene>
<name>A0ACC2C7U4_DIPCM</name>
<dbReference type="EMBL" id="CM055102">
    <property type="protein sequence ID" value="KAJ7538139.1"/>
    <property type="molecule type" value="Genomic_DNA"/>
</dbReference>
<accession>A0ACC2C7U4</accession>
<dbReference type="Proteomes" id="UP001162992">
    <property type="component" value="Chromosome 11"/>
</dbReference>
<evidence type="ECO:0000313" key="1">
    <source>
        <dbReference type="EMBL" id="KAJ7538139.1"/>
    </source>
</evidence>
<reference evidence="2" key="1">
    <citation type="journal article" date="2024" name="Proc. Natl. Acad. Sci. U.S.A.">
        <title>Extraordinary preservation of gene collinearity over three hundred million years revealed in homosporous lycophytes.</title>
        <authorList>
            <person name="Li C."/>
            <person name="Wickell D."/>
            <person name="Kuo L.Y."/>
            <person name="Chen X."/>
            <person name="Nie B."/>
            <person name="Liao X."/>
            <person name="Peng D."/>
            <person name="Ji J."/>
            <person name="Jenkins J."/>
            <person name="Williams M."/>
            <person name="Shu S."/>
            <person name="Plott C."/>
            <person name="Barry K."/>
            <person name="Rajasekar S."/>
            <person name="Grimwood J."/>
            <person name="Han X."/>
            <person name="Sun S."/>
            <person name="Hou Z."/>
            <person name="He W."/>
            <person name="Dai G."/>
            <person name="Sun C."/>
            <person name="Schmutz J."/>
            <person name="Leebens-Mack J.H."/>
            <person name="Li F.W."/>
            <person name="Wang L."/>
        </authorList>
    </citation>
    <scope>NUCLEOTIDE SEQUENCE [LARGE SCALE GENOMIC DNA]</scope>
    <source>
        <strain evidence="2">cv. PW_Plant_1</strain>
    </source>
</reference>
<protein>
    <submittedName>
        <fullName evidence="1">Uncharacterized protein</fullName>
    </submittedName>
</protein>